<dbReference type="InterPro" id="IPR015797">
    <property type="entry name" value="NUDIX_hydrolase-like_dom_sf"/>
</dbReference>
<feature type="domain" description="Nudix hydrolase" evidence="5">
    <location>
        <begin position="34"/>
        <end position="164"/>
    </location>
</feature>
<dbReference type="Proteomes" id="UP000533724">
    <property type="component" value="Unassembled WGS sequence"/>
</dbReference>
<dbReference type="InterPro" id="IPR047198">
    <property type="entry name" value="DDP-like_NUDIX"/>
</dbReference>
<organism evidence="6 7">
    <name type="scientific">Rhizobium esperanzae</name>
    <dbReference type="NCBI Taxonomy" id="1967781"/>
    <lineage>
        <taxon>Bacteria</taxon>
        <taxon>Pseudomonadati</taxon>
        <taxon>Pseudomonadota</taxon>
        <taxon>Alphaproteobacteria</taxon>
        <taxon>Hyphomicrobiales</taxon>
        <taxon>Rhizobiaceae</taxon>
        <taxon>Rhizobium/Agrobacterium group</taxon>
        <taxon>Rhizobium</taxon>
    </lineage>
</organism>
<comment type="caution">
    <text evidence="6">The sequence shown here is derived from an EMBL/GenBank/DDBJ whole genome shotgun (WGS) entry which is preliminary data.</text>
</comment>
<keyword evidence="4" id="KW-0460">Magnesium</keyword>
<evidence type="ECO:0000313" key="6">
    <source>
        <dbReference type="EMBL" id="MBB4440074.1"/>
    </source>
</evidence>
<dbReference type="GO" id="GO:0016462">
    <property type="term" value="F:pyrophosphatase activity"/>
    <property type="evidence" value="ECO:0007669"/>
    <property type="project" value="InterPro"/>
</dbReference>
<evidence type="ECO:0000256" key="4">
    <source>
        <dbReference type="ARBA" id="ARBA00022842"/>
    </source>
</evidence>
<evidence type="ECO:0000313" key="7">
    <source>
        <dbReference type="Proteomes" id="UP000533724"/>
    </source>
</evidence>
<dbReference type="PANTHER" id="PTHR12629:SF0">
    <property type="entry name" value="DIPHOSPHOINOSITOL-POLYPHOSPHATE DIPHOSPHATASE"/>
    <property type="match status" value="1"/>
</dbReference>
<dbReference type="EMBL" id="JACIHI010000007">
    <property type="protein sequence ID" value="MBB4440074.1"/>
    <property type="molecule type" value="Genomic_DNA"/>
</dbReference>
<dbReference type="PANTHER" id="PTHR12629">
    <property type="entry name" value="DIPHOSPHOINOSITOL POLYPHOSPHATE PHOSPHOHYDROLASE"/>
    <property type="match status" value="1"/>
</dbReference>
<dbReference type="Pfam" id="PF00293">
    <property type="entry name" value="NUDIX"/>
    <property type="match status" value="1"/>
</dbReference>
<keyword evidence="2" id="KW-0479">Metal-binding</keyword>
<accession>A0A7W6UMK2</accession>
<dbReference type="SUPFAM" id="SSF55811">
    <property type="entry name" value="Nudix"/>
    <property type="match status" value="1"/>
</dbReference>
<dbReference type="AlphaFoldDB" id="A0A7W6UMK2"/>
<dbReference type="PROSITE" id="PS51462">
    <property type="entry name" value="NUDIX"/>
    <property type="match status" value="1"/>
</dbReference>
<dbReference type="Gene3D" id="3.90.79.10">
    <property type="entry name" value="Nucleoside Triphosphate Pyrophosphohydrolase"/>
    <property type="match status" value="1"/>
</dbReference>
<dbReference type="GO" id="GO:0005737">
    <property type="term" value="C:cytoplasm"/>
    <property type="evidence" value="ECO:0007669"/>
    <property type="project" value="TreeGrafter"/>
</dbReference>
<proteinExistence type="predicted"/>
<dbReference type="GO" id="GO:0046872">
    <property type="term" value="F:metal ion binding"/>
    <property type="evidence" value="ECO:0007669"/>
    <property type="project" value="UniProtKB-KW"/>
</dbReference>
<dbReference type="InterPro" id="IPR000086">
    <property type="entry name" value="NUDIX_hydrolase_dom"/>
</dbReference>
<evidence type="ECO:0000256" key="2">
    <source>
        <dbReference type="ARBA" id="ARBA00022723"/>
    </source>
</evidence>
<evidence type="ECO:0000259" key="5">
    <source>
        <dbReference type="PROSITE" id="PS51462"/>
    </source>
</evidence>
<reference evidence="6 7" key="1">
    <citation type="submission" date="2020-08" db="EMBL/GenBank/DDBJ databases">
        <title>Genomic Encyclopedia of Type Strains, Phase IV (KMG-V): Genome sequencing to study the core and pangenomes of soil and plant-associated prokaryotes.</title>
        <authorList>
            <person name="Whitman W."/>
        </authorList>
    </citation>
    <scope>NUCLEOTIDE SEQUENCE [LARGE SCALE GENOMIC DNA]</scope>
    <source>
        <strain evidence="6 7">SEMIA 414</strain>
    </source>
</reference>
<dbReference type="CDD" id="cd04666">
    <property type="entry name" value="NUDIX_DIPP2_like_Nudt4"/>
    <property type="match status" value="1"/>
</dbReference>
<protein>
    <submittedName>
        <fullName evidence="6">8-oxo-dGTP pyrophosphatase MutT (NUDIX family)</fullName>
    </submittedName>
</protein>
<evidence type="ECO:0000256" key="3">
    <source>
        <dbReference type="ARBA" id="ARBA00022801"/>
    </source>
</evidence>
<name>A0A7W6UMK2_9HYPH</name>
<keyword evidence="3" id="KW-0378">Hydrolase</keyword>
<dbReference type="RefSeq" id="WP_184499922.1">
    <property type="nucleotide sequence ID" value="NZ_JACIHI010000007.1"/>
</dbReference>
<gene>
    <name evidence="6" type="ORF">GGE15_003350</name>
</gene>
<comment type="cofactor">
    <cofactor evidence="1">
        <name>Mg(2+)</name>
        <dbReference type="ChEBI" id="CHEBI:18420"/>
    </cofactor>
</comment>
<sequence length="176" mass="20331">MKNDDKRQKNKAAGLLHQLALVPETLFKGGFMQQYGAVCFRYVGNEENIEILLITSRQSRRWVIPKGWPIKKKTPFETAAIEAFEEAGVEGTVRKKPIGRYTYLKELSADVVSPCMVELFQIEVKGLTDDFKERGERALAWVSPDEAARRVRELELKSLLVSFRPHRPRAEIRNRW</sequence>
<evidence type="ECO:0000256" key="1">
    <source>
        <dbReference type="ARBA" id="ARBA00001946"/>
    </source>
</evidence>